<sequence length="182" mass="21033">MNNNIELLSRVAVFKGRIVDIIHQKMILFGKPLEYEFAHRPPVVIVIPILSSKEILLIKQYRASINKFILEFPGGAIEKGESVIEAARRELKEETGYYALKVEFVGFFYAAPHFSDEKTFICLATKLSQGETNLQEKEHISTELFTESELFTKYHNKEILDSRTLIAYHVLKYDLHDILTKL</sequence>
<dbReference type="InterPro" id="IPR020476">
    <property type="entry name" value="Nudix_hydrolase"/>
</dbReference>
<name>A0A0W8FD51_9ZZZZ</name>
<dbReference type="EC" id="3.6.1.13" evidence="4"/>
<dbReference type="GO" id="GO:0047631">
    <property type="term" value="F:ADP-ribose diphosphatase activity"/>
    <property type="evidence" value="ECO:0007669"/>
    <property type="project" value="UniProtKB-EC"/>
</dbReference>
<dbReference type="PROSITE" id="PS00893">
    <property type="entry name" value="NUDIX_BOX"/>
    <property type="match status" value="1"/>
</dbReference>
<dbReference type="InterPro" id="IPR020084">
    <property type="entry name" value="NUDIX_hydrolase_CS"/>
</dbReference>
<evidence type="ECO:0000256" key="1">
    <source>
        <dbReference type="ARBA" id="ARBA00001946"/>
    </source>
</evidence>
<comment type="cofactor">
    <cofactor evidence="1">
        <name>Mg(2+)</name>
        <dbReference type="ChEBI" id="CHEBI:18420"/>
    </cofactor>
</comment>
<dbReference type="PROSITE" id="PS51462">
    <property type="entry name" value="NUDIX"/>
    <property type="match status" value="1"/>
</dbReference>
<protein>
    <submittedName>
        <fullName evidence="4">Adp-ribose pyrophosphatase</fullName>
        <ecNumber evidence="4">3.6.1.13</ecNumber>
    </submittedName>
</protein>
<proteinExistence type="predicted"/>
<dbReference type="SUPFAM" id="SSF55811">
    <property type="entry name" value="Nudix"/>
    <property type="match status" value="1"/>
</dbReference>
<reference evidence="4" key="1">
    <citation type="journal article" date="2015" name="Proc. Natl. Acad. Sci. U.S.A.">
        <title>Networks of energetic and metabolic interactions define dynamics in microbial communities.</title>
        <authorList>
            <person name="Embree M."/>
            <person name="Liu J.K."/>
            <person name="Al-Bassam M.M."/>
            <person name="Zengler K."/>
        </authorList>
    </citation>
    <scope>NUCLEOTIDE SEQUENCE</scope>
</reference>
<dbReference type="EMBL" id="LNQE01001360">
    <property type="protein sequence ID" value="KUG18805.1"/>
    <property type="molecule type" value="Genomic_DNA"/>
</dbReference>
<dbReference type="PANTHER" id="PTHR11839:SF18">
    <property type="entry name" value="NUDIX HYDROLASE DOMAIN-CONTAINING PROTEIN"/>
    <property type="match status" value="1"/>
</dbReference>
<dbReference type="PANTHER" id="PTHR11839">
    <property type="entry name" value="UDP/ADP-SUGAR PYROPHOSPHATASE"/>
    <property type="match status" value="1"/>
</dbReference>
<dbReference type="GO" id="GO:0019693">
    <property type="term" value="P:ribose phosphate metabolic process"/>
    <property type="evidence" value="ECO:0007669"/>
    <property type="project" value="TreeGrafter"/>
</dbReference>
<dbReference type="CDD" id="cd03424">
    <property type="entry name" value="NUDIX_ADPRase_Nudt5_UGPPase_Nudt14"/>
    <property type="match status" value="1"/>
</dbReference>
<feature type="domain" description="Nudix hydrolase" evidence="3">
    <location>
        <begin position="38"/>
        <end position="167"/>
    </location>
</feature>
<evidence type="ECO:0000256" key="2">
    <source>
        <dbReference type="ARBA" id="ARBA00022801"/>
    </source>
</evidence>
<evidence type="ECO:0000259" key="3">
    <source>
        <dbReference type="PROSITE" id="PS51462"/>
    </source>
</evidence>
<dbReference type="AlphaFoldDB" id="A0A0W8FD51"/>
<accession>A0A0W8FD51</accession>
<dbReference type="GO" id="GO:0006753">
    <property type="term" value="P:nucleoside phosphate metabolic process"/>
    <property type="evidence" value="ECO:0007669"/>
    <property type="project" value="TreeGrafter"/>
</dbReference>
<evidence type="ECO:0000313" key="4">
    <source>
        <dbReference type="EMBL" id="KUG18805.1"/>
    </source>
</evidence>
<dbReference type="InterPro" id="IPR000086">
    <property type="entry name" value="NUDIX_hydrolase_dom"/>
</dbReference>
<dbReference type="InterPro" id="IPR015797">
    <property type="entry name" value="NUDIX_hydrolase-like_dom_sf"/>
</dbReference>
<gene>
    <name evidence="4" type="ORF">ASZ90_011492</name>
</gene>
<comment type="caution">
    <text evidence="4">The sequence shown here is derived from an EMBL/GenBank/DDBJ whole genome shotgun (WGS) entry which is preliminary data.</text>
</comment>
<keyword evidence="2 4" id="KW-0378">Hydrolase</keyword>
<dbReference type="Gene3D" id="3.90.79.10">
    <property type="entry name" value="Nucleoside Triphosphate Pyrophosphohydrolase"/>
    <property type="match status" value="1"/>
</dbReference>
<organism evidence="4">
    <name type="scientific">hydrocarbon metagenome</name>
    <dbReference type="NCBI Taxonomy" id="938273"/>
    <lineage>
        <taxon>unclassified sequences</taxon>
        <taxon>metagenomes</taxon>
        <taxon>ecological metagenomes</taxon>
    </lineage>
</organism>
<dbReference type="PRINTS" id="PR00502">
    <property type="entry name" value="NUDIXFAMILY"/>
</dbReference>
<dbReference type="Pfam" id="PF00293">
    <property type="entry name" value="NUDIX"/>
    <property type="match status" value="1"/>
</dbReference>